<accession>A0ABR4XQ33</accession>
<comment type="caution">
    <text evidence="1">The sequence shown here is derived from an EMBL/GenBank/DDBJ whole genome shotgun (WGS) entry which is preliminary data.</text>
</comment>
<protein>
    <submittedName>
        <fullName evidence="1">Uncharacterized protein</fullName>
    </submittedName>
</protein>
<gene>
    <name evidence="1" type="ORF">Q757_09025</name>
</gene>
<dbReference type="Gene3D" id="2.60.520.10">
    <property type="entry name" value="Phage fibre proteins"/>
    <property type="match status" value="1"/>
</dbReference>
<sequence>MAITMYQADRNFASPQNDASLYSGISADVSGILNRGNAFNVSVNGLTATVDTGQALICGRLVEITSPESLTIPANSSGYICIVVDLSQTNDVFGNVGDPDYSVNVNQVYVSAVT</sequence>
<feature type="non-terminal residue" evidence="1">
    <location>
        <position position="114"/>
    </location>
</feature>
<proteinExistence type="predicted"/>
<organism evidence="1 2">
    <name type="scientific">Oenococcus alcoholitolerans</name>
    <dbReference type="NCBI Taxonomy" id="931074"/>
    <lineage>
        <taxon>Bacteria</taxon>
        <taxon>Bacillati</taxon>
        <taxon>Bacillota</taxon>
        <taxon>Bacilli</taxon>
        <taxon>Lactobacillales</taxon>
        <taxon>Lactobacillaceae</taxon>
        <taxon>Oenococcus</taxon>
    </lineage>
</organism>
<name>A0ABR4XQ33_9LACO</name>
<dbReference type="Proteomes" id="UP000030023">
    <property type="component" value="Unassembled WGS sequence"/>
</dbReference>
<evidence type="ECO:0000313" key="2">
    <source>
        <dbReference type="Proteomes" id="UP000030023"/>
    </source>
</evidence>
<keyword evidence="2" id="KW-1185">Reference proteome</keyword>
<evidence type="ECO:0000313" key="1">
    <source>
        <dbReference type="EMBL" id="KGO22526.1"/>
    </source>
</evidence>
<dbReference type="EMBL" id="AXCV01000532">
    <property type="protein sequence ID" value="KGO22526.1"/>
    <property type="molecule type" value="Genomic_DNA"/>
</dbReference>
<reference evidence="1 2" key="1">
    <citation type="journal article" date="2014" name="Antonie Van Leeuwenhoek">
        <title>Oenococcus alcoholitolerans sp. nov., a lactic acid bacteria isolated from cachaca and ethanol fermentation processes.</title>
        <authorList>
            <person name="Badotti F."/>
            <person name="Moreira A.P."/>
            <person name="Tonon L.A."/>
            <person name="de Lucena B.T."/>
            <person name="Gomes Fde C."/>
            <person name="Kruger R."/>
            <person name="Thompson C.C."/>
            <person name="de Morais M.A.Jr."/>
            <person name="Rosa C.A."/>
            <person name="Thompson F.L."/>
        </authorList>
    </citation>
    <scope>NUCLEOTIDE SEQUENCE [LARGE SCALE GENOMIC DNA]</scope>
    <source>
        <strain evidence="1 2">UFRJ-M7.2.18</strain>
    </source>
</reference>